<keyword evidence="1" id="KW-1133">Transmembrane helix</keyword>
<dbReference type="RefSeq" id="WP_179775167.1">
    <property type="nucleotide sequence ID" value="NZ_JACCFK010000001.1"/>
</dbReference>
<sequence length="130" mass="12653">MRNVLPGAAGFPLGCAAATVAVMVAVFAGATTHPGVSLAALLAVAAVLAALTTVAAALGTAVVGWGLHSGFVLGRAGALVFTGPAWIALAALTGTVPTVALVAAVVDHRRRALPAGKVTAWVSPPRNVVS</sequence>
<dbReference type="EMBL" id="JACCFK010000001">
    <property type="protein sequence ID" value="NYI91248.1"/>
    <property type="molecule type" value="Genomic_DNA"/>
</dbReference>
<feature type="transmembrane region" description="Helical" evidence="1">
    <location>
        <begin position="6"/>
        <end position="28"/>
    </location>
</feature>
<evidence type="ECO:0000313" key="3">
    <source>
        <dbReference type="Proteomes" id="UP000549616"/>
    </source>
</evidence>
<reference evidence="2 3" key="1">
    <citation type="submission" date="2020-07" db="EMBL/GenBank/DDBJ databases">
        <title>Sequencing the genomes of 1000 actinobacteria strains.</title>
        <authorList>
            <person name="Klenk H.-P."/>
        </authorList>
    </citation>
    <scope>NUCLEOTIDE SEQUENCE [LARGE SCALE GENOMIC DNA]</scope>
    <source>
        <strain evidence="2 3">DSM 104006</strain>
    </source>
</reference>
<feature type="transmembrane region" description="Helical" evidence="1">
    <location>
        <begin position="40"/>
        <end position="65"/>
    </location>
</feature>
<gene>
    <name evidence="2" type="ORF">HNR02_004571</name>
</gene>
<accession>A0A853B7H4</accession>
<evidence type="ECO:0000313" key="2">
    <source>
        <dbReference type="EMBL" id="NYI91248.1"/>
    </source>
</evidence>
<keyword evidence="1" id="KW-0472">Membrane</keyword>
<protein>
    <submittedName>
        <fullName evidence="2">Uncharacterized protein</fullName>
    </submittedName>
</protein>
<dbReference type="Proteomes" id="UP000549616">
    <property type="component" value="Unassembled WGS sequence"/>
</dbReference>
<dbReference type="AlphaFoldDB" id="A0A853B7H4"/>
<evidence type="ECO:0000256" key="1">
    <source>
        <dbReference type="SAM" id="Phobius"/>
    </source>
</evidence>
<keyword evidence="1" id="KW-0812">Transmembrane</keyword>
<proteinExistence type="predicted"/>
<keyword evidence="3" id="KW-1185">Reference proteome</keyword>
<comment type="caution">
    <text evidence="2">The sequence shown here is derived from an EMBL/GenBank/DDBJ whole genome shotgun (WGS) entry which is preliminary data.</text>
</comment>
<name>A0A853B7H4_9PSEU</name>
<feature type="transmembrane region" description="Helical" evidence="1">
    <location>
        <begin position="85"/>
        <end position="106"/>
    </location>
</feature>
<organism evidence="2 3">
    <name type="scientific">Amycolatopsis endophytica</name>
    <dbReference type="NCBI Taxonomy" id="860233"/>
    <lineage>
        <taxon>Bacteria</taxon>
        <taxon>Bacillati</taxon>
        <taxon>Actinomycetota</taxon>
        <taxon>Actinomycetes</taxon>
        <taxon>Pseudonocardiales</taxon>
        <taxon>Pseudonocardiaceae</taxon>
        <taxon>Amycolatopsis</taxon>
    </lineage>
</organism>